<dbReference type="Proteomes" id="UP000645828">
    <property type="component" value="Unassembled WGS sequence"/>
</dbReference>
<dbReference type="EMBL" id="CAJHUB010000754">
    <property type="protein sequence ID" value="CAD7682393.1"/>
    <property type="molecule type" value="Genomic_DNA"/>
</dbReference>
<dbReference type="PANTHER" id="PTHR19446">
    <property type="entry name" value="REVERSE TRANSCRIPTASES"/>
    <property type="match status" value="1"/>
</dbReference>
<evidence type="ECO:0000313" key="2">
    <source>
        <dbReference type="Proteomes" id="UP000645828"/>
    </source>
</evidence>
<gene>
    <name evidence="1" type="ORF">NYPRO_LOCUS15185</name>
</gene>
<sequence>MNALLHNGFHPPPVQPPRLPLLPELQPQPLPPQHDFPAKKCRLRRRRRKHRLPFPWFSMDIGGTLIKLEQEEVENLKSIMKYFTSNMAYGKTGIRDVHLELKNLTGCGRKGNLHFIRFPSCATHRMIADLQLHKLDELDCLIQGLFYVDSVGFNGKPECYYFENPTNPELCKKNIYICLIALITHTLFRRRTWAQGGDALGLPGTLTGTCKRRRLTLHIKELEKKQQIDPTPSRRRELIKIRAELNEIETRRTRWKNIPCSWIGRINIVKMSMLPRAIYTFNAIPIKIPWTFFRDLEQIIVRFVTDKFLEIYKL</sequence>
<dbReference type="Gene3D" id="3.30.420.510">
    <property type="match status" value="1"/>
</dbReference>
<dbReference type="AlphaFoldDB" id="A0A811YXH1"/>
<accession>A0A811YXH1</accession>
<organism evidence="1 2">
    <name type="scientific">Nyctereutes procyonoides</name>
    <name type="common">Raccoon dog</name>
    <name type="synonym">Canis procyonoides</name>
    <dbReference type="NCBI Taxonomy" id="34880"/>
    <lineage>
        <taxon>Eukaryota</taxon>
        <taxon>Metazoa</taxon>
        <taxon>Chordata</taxon>
        <taxon>Craniata</taxon>
        <taxon>Vertebrata</taxon>
        <taxon>Euteleostomi</taxon>
        <taxon>Mammalia</taxon>
        <taxon>Eutheria</taxon>
        <taxon>Laurasiatheria</taxon>
        <taxon>Carnivora</taxon>
        <taxon>Caniformia</taxon>
        <taxon>Canidae</taxon>
        <taxon>Nyctereutes</taxon>
    </lineage>
</organism>
<evidence type="ECO:0000313" key="1">
    <source>
        <dbReference type="EMBL" id="CAD7682393.1"/>
    </source>
</evidence>
<keyword evidence="2" id="KW-1185">Reference proteome</keyword>
<dbReference type="InterPro" id="IPR043129">
    <property type="entry name" value="ATPase_NBD"/>
</dbReference>
<reference evidence="1" key="1">
    <citation type="submission" date="2020-12" db="EMBL/GenBank/DDBJ databases">
        <authorList>
            <consortium name="Molecular Ecology Group"/>
        </authorList>
    </citation>
    <scope>NUCLEOTIDE SEQUENCE</scope>
    <source>
        <strain evidence="1">TBG_1078</strain>
    </source>
</reference>
<name>A0A811YXH1_NYCPR</name>
<proteinExistence type="predicted"/>
<dbReference type="SUPFAM" id="SSF53067">
    <property type="entry name" value="Actin-like ATPase domain"/>
    <property type="match status" value="1"/>
</dbReference>
<protein>
    <submittedName>
        <fullName evidence="1">(raccoon dog) hypothetical protein</fullName>
    </submittedName>
</protein>
<comment type="caution">
    <text evidence="1">The sequence shown here is derived from an EMBL/GenBank/DDBJ whole genome shotgun (WGS) entry which is preliminary data.</text>
</comment>